<name>A0ABQ5NEM3_9MICO</name>
<dbReference type="SMART" id="SM00347">
    <property type="entry name" value="HTH_MARR"/>
    <property type="match status" value="1"/>
</dbReference>
<dbReference type="InterPro" id="IPR011991">
    <property type="entry name" value="ArsR-like_HTH"/>
</dbReference>
<dbReference type="Proteomes" id="UP001165068">
    <property type="component" value="Unassembled WGS sequence"/>
</dbReference>
<dbReference type="PRINTS" id="PR00598">
    <property type="entry name" value="HTHMARR"/>
</dbReference>
<evidence type="ECO:0000313" key="3">
    <source>
        <dbReference type="Proteomes" id="UP001165068"/>
    </source>
</evidence>
<dbReference type="CDD" id="cd00090">
    <property type="entry name" value="HTH_ARSR"/>
    <property type="match status" value="1"/>
</dbReference>
<dbReference type="InterPro" id="IPR036390">
    <property type="entry name" value="WH_DNA-bd_sf"/>
</dbReference>
<accession>A0ABQ5NEM3</accession>
<protein>
    <submittedName>
        <fullName evidence="2">MarR family transcriptional regulator</fullName>
    </submittedName>
</protein>
<keyword evidence="3" id="KW-1185">Reference proteome</keyword>
<dbReference type="PANTHER" id="PTHR33164:SF104">
    <property type="entry name" value="TRANSCRIPTIONAL REGULATORY PROTEIN"/>
    <property type="match status" value="1"/>
</dbReference>
<proteinExistence type="predicted"/>
<dbReference type="PROSITE" id="PS50995">
    <property type="entry name" value="HTH_MARR_2"/>
    <property type="match status" value="1"/>
</dbReference>
<gene>
    <name evidence="2" type="ORF">MIAR_04680</name>
</gene>
<dbReference type="PANTHER" id="PTHR33164">
    <property type="entry name" value="TRANSCRIPTIONAL REGULATOR, MARR FAMILY"/>
    <property type="match status" value="1"/>
</dbReference>
<evidence type="ECO:0000259" key="1">
    <source>
        <dbReference type="PROSITE" id="PS50995"/>
    </source>
</evidence>
<reference evidence="2" key="1">
    <citation type="submission" date="2022-08" db="EMBL/GenBank/DDBJ databases">
        <title>Draft genome sequence of Microbacterium arabinogalactanolyticum JCM 9171.</title>
        <authorList>
            <person name="Fujita K."/>
            <person name="Ishiwata A."/>
            <person name="Fushinobu S."/>
        </authorList>
    </citation>
    <scope>NUCLEOTIDE SEQUENCE</scope>
    <source>
        <strain evidence="2">JCM 9171</strain>
    </source>
</reference>
<evidence type="ECO:0000313" key="2">
    <source>
        <dbReference type="EMBL" id="GLC83880.1"/>
    </source>
</evidence>
<feature type="domain" description="HTH marR-type" evidence="1">
    <location>
        <begin position="31"/>
        <end position="169"/>
    </location>
</feature>
<dbReference type="Pfam" id="PF12802">
    <property type="entry name" value="MarR_2"/>
    <property type="match status" value="1"/>
</dbReference>
<dbReference type="SUPFAM" id="SSF46785">
    <property type="entry name" value="Winged helix' DNA-binding domain"/>
    <property type="match status" value="1"/>
</dbReference>
<comment type="caution">
    <text evidence="2">The sequence shown here is derived from an EMBL/GenBank/DDBJ whole genome shotgun (WGS) entry which is preliminary data.</text>
</comment>
<dbReference type="InterPro" id="IPR000835">
    <property type="entry name" value="HTH_MarR-typ"/>
</dbReference>
<dbReference type="InterPro" id="IPR039422">
    <property type="entry name" value="MarR/SlyA-like"/>
</dbReference>
<dbReference type="EMBL" id="BRZC01000002">
    <property type="protein sequence ID" value="GLC83880.1"/>
    <property type="molecule type" value="Genomic_DNA"/>
</dbReference>
<organism evidence="2 3">
    <name type="scientific">Microbacterium arabinogalactanolyticum</name>
    <dbReference type="NCBI Taxonomy" id="69365"/>
    <lineage>
        <taxon>Bacteria</taxon>
        <taxon>Bacillati</taxon>
        <taxon>Actinomycetota</taxon>
        <taxon>Actinomycetes</taxon>
        <taxon>Micrococcales</taxon>
        <taxon>Microbacteriaceae</taxon>
        <taxon>Microbacterium</taxon>
    </lineage>
</organism>
<dbReference type="Gene3D" id="1.10.10.10">
    <property type="entry name" value="Winged helix-like DNA-binding domain superfamily/Winged helix DNA-binding domain"/>
    <property type="match status" value="1"/>
</dbReference>
<sequence length="170" mass="19358">MFRGNYAGRMGTHDRVGTFIEQWRRERPDLDPSPMAVIGRMRRISDDFTSELIRNYRRFGLGEGEFDVLCALRRAGSPFALSPGDLAEHTMVTAGATSKRVDRLEAAGLVIRSQREDDTRGRIVELTPEGRALIDEAYPAHLQTERQLLSSLSDDERSQLERLLRKLVRD</sequence>
<dbReference type="InterPro" id="IPR036388">
    <property type="entry name" value="WH-like_DNA-bd_sf"/>
</dbReference>